<organism evidence="1 2">
    <name type="scientific">Niastella populi</name>
    <dbReference type="NCBI Taxonomy" id="550983"/>
    <lineage>
        <taxon>Bacteria</taxon>
        <taxon>Pseudomonadati</taxon>
        <taxon>Bacteroidota</taxon>
        <taxon>Chitinophagia</taxon>
        <taxon>Chitinophagales</taxon>
        <taxon>Chitinophagaceae</taxon>
        <taxon>Niastella</taxon>
    </lineage>
</organism>
<dbReference type="OrthoDB" id="785071at2"/>
<protein>
    <recommendedName>
        <fullName evidence="3">Exonuclease VII large subunit C-terminal domain-containing protein</fullName>
    </recommendedName>
</protein>
<dbReference type="EMBL" id="LWBP01000204">
    <property type="protein sequence ID" value="OQP56164.1"/>
    <property type="molecule type" value="Genomic_DNA"/>
</dbReference>
<dbReference type="AlphaFoldDB" id="A0A1V9FCS3"/>
<gene>
    <name evidence="1" type="ORF">A4R26_27045</name>
</gene>
<evidence type="ECO:0008006" key="3">
    <source>
        <dbReference type="Google" id="ProtNLM"/>
    </source>
</evidence>
<dbReference type="STRING" id="550983.A4R26_27045"/>
<comment type="caution">
    <text evidence="1">The sequence shown here is derived from an EMBL/GenBank/DDBJ whole genome shotgun (WGS) entry which is preliminary data.</text>
</comment>
<evidence type="ECO:0000313" key="2">
    <source>
        <dbReference type="Proteomes" id="UP000192276"/>
    </source>
</evidence>
<name>A0A1V9FCS3_9BACT</name>
<dbReference type="Proteomes" id="UP000192276">
    <property type="component" value="Unassembled WGS sequence"/>
</dbReference>
<keyword evidence="2" id="KW-1185">Reference proteome</keyword>
<proteinExistence type="predicted"/>
<evidence type="ECO:0000313" key="1">
    <source>
        <dbReference type="EMBL" id="OQP56164.1"/>
    </source>
</evidence>
<accession>A0A1V9FCS3</accession>
<sequence length="149" mass="16966">MNLLQQKAKIGYKDVNGLIRRRLYEQNPVTVSIIIGTTAIIDNDIKHQLKDTLVVYNIKYIKVNLTRVSDIIQAIHENENADILEISRGDGENIPIFDNSELFQQVLNLKPVFVTAIGHAVDEPLLQKLADKHTFITPVLPLQYRCSFN</sequence>
<reference evidence="2" key="1">
    <citation type="submission" date="2016-04" db="EMBL/GenBank/DDBJ databases">
        <authorList>
            <person name="Chen L."/>
            <person name="Zhuang W."/>
            <person name="Wang G."/>
        </authorList>
    </citation>
    <scope>NUCLEOTIDE SEQUENCE [LARGE SCALE GENOMIC DNA]</scope>
    <source>
        <strain evidence="2">208</strain>
    </source>
</reference>
<dbReference type="RefSeq" id="WP_081169166.1">
    <property type="nucleotide sequence ID" value="NZ_LWBP01000204.1"/>
</dbReference>